<dbReference type="Pfam" id="PF13581">
    <property type="entry name" value="HATPase_c_2"/>
    <property type="match status" value="1"/>
</dbReference>
<dbReference type="STRING" id="2074.BG845_03759"/>
<gene>
    <name evidence="3" type="ORF">BG845_03759</name>
</gene>
<dbReference type="CDD" id="cd16936">
    <property type="entry name" value="HATPase_RsbW-like"/>
    <property type="match status" value="1"/>
</dbReference>
<dbReference type="InterPro" id="IPR003594">
    <property type="entry name" value="HATPase_dom"/>
</dbReference>
<proteinExistence type="predicted"/>
<comment type="caution">
    <text evidence="3">The sequence shown here is derived from an EMBL/GenBank/DDBJ whole genome shotgun (WGS) entry which is preliminary data.</text>
</comment>
<keyword evidence="4" id="KW-1185">Reference proteome</keyword>
<accession>A0A1Y2MVP5</accession>
<dbReference type="PANTHER" id="PTHR35526">
    <property type="entry name" value="ANTI-SIGMA-F FACTOR RSBW-RELATED"/>
    <property type="match status" value="1"/>
</dbReference>
<reference evidence="3 4" key="1">
    <citation type="submission" date="2016-09" db="EMBL/GenBank/DDBJ databases">
        <title>Pseudonocardia autotrophica DSM535, a candidate organism with high potential of specific P450 cytochromes.</title>
        <authorList>
            <person name="Grumaz C."/>
            <person name="Vainshtein Y."/>
            <person name="Kirstahler P."/>
            <person name="Sohn K."/>
        </authorList>
    </citation>
    <scope>NUCLEOTIDE SEQUENCE [LARGE SCALE GENOMIC DNA]</scope>
    <source>
        <strain evidence="3 4">DSM 535</strain>
    </source>
</reference>
<feature type="domain" description="Histidine kinase/HSP90-like ATPase" evidence="2">
    <location>
        <begin position="10"/>
        <end position="130"/>
    </location>
</feature>
<dbReference type="InterPro" id="IPR036890">
    <property type="entry name" value="HATPase_C_sf"/>
</dbReference>
<dbReference type="Gene3D" id="3.30.565.10">
    <property type="entry name" value="Histidine kinase-like ATPase, C-terminal domain"/>
    <property type="match status" value="1"/>
</dbReference>
<dbReference type="Proteomes" id="UP000194360">
    <property type="component" value="Unassembled WGS sequence"/>
</dbReference>
<evidence type="ECO:0000256" key="1">
    <source>
        <dbReference type="ARBA" id="ARBA00022527"/>
    </source>
</evidence>
<evidence type="ECO:0000313" key="3">
    <source>
        <dbReference type="EMBL" id="OSY38887.1"/>
    </source>
</evidence>
<keyword evidence="1" id="KW-0808">Transferase</keyword>
<dbReference type="SUPFAM" id="SSF55874">
    <property type="entry name" value="ATPase domain of HSP90 chaperone/DNA topoisomerase II/histidine kinase"/>
    <property type="match status" value="1"/>
</dbReference>
<organism evidence="3 4">
    <name type="scientific">Pseudonocardia autotrophica</name>
    <name type="common">Amycolata autotrophica</name>
    <name type="synonym">Nocardia autotrophica</name>
    <dbReference type="NCBI Taxonomy" id="2074"/>
    <lineage>
        <taxon>Bacteria</taxon>
        <taxon>Bacillati</taxon>
        <taxon>Actinomycetota</taxon>
        <taxon>Actinomycetes</taxon>
        <taxon>Pseudonocardiales</taxon>
        <taxon>Pseudonocardiaceae</taxon>
        <taxon>Pseudonocardia</taxon>
    </lineage>
</organism>
<dbReference type="EMBL" id="MIGB01000020">
    <property type="protein sequence ID" value="OSY38887.1"/>
    <property type="molecule type" value="Genomic_DNA"/>
</dbReference>
<evidence type="ECO:0000259" key="2">
    <source>
        <dbReference type="Pfam" id="PF13581"/>
    </source>
</evidence>
<dbReference type="PANTHER" id="PTHR35526:SF3">
    <property type="entry name" value="ANTI-SIGMA-F FACTOR RSBW"/>
    <property type="match status" value="1"/>
</dbReference>
<dbReference type="OrthoDB" id="5182724at2"/>
<dbReference type="InterPro" id="IPR050267">
    <property type="entry name" value="Anti-sigma-factor_SerPK"/>
</dbReference>
<dbReference type="RefSeq" id="WP_158092209.1">
    <property type="nucleotide sequence ID" value="NZ_AP018920.1"/>
</dbReference>
<dbReference type="AlphaFoldDB" id="A0A1Y2MVP5"/>
<keyword evidence="1" id="KW-0723">Serine/threonine-protein kinase</keyword>
<sequence length="143" mass="15306">MAAHLVLELTAEPRAAGRVRSEVGRWLASLCGVDRACDTASDLVLAVNEAVSNSIEHAYSEEPDGTDGTVTLHAEVERPGPRVRVEVSDRGRWRDPPEDSGYRGRGLLMITACAEDVSVRPGPDGTTVTLHRTLGRCPGVCTT</sequence>
<evidence type="ECO:0000313" key="4">
    <source>
        <dbReference type="Proteomes" id="UP000194360"/>
    </source>
</evidence>
<keyword evidence="1" id="KW-0418">Kinase</keyword>
<dbReference type="GO" id="GO:0004674">
    <property type="term" value="F:protein serine/threonine kinase activity"/>
    <property type="evidence" value="ECO:0007669"/>
    <property type="project" value="UniProtKB-KW"/>
</dbReference>
<protein>
    <submittedName>
        <fullName evidence="3">Anti-sigma F factor</fullName>
    </submittedName>
</protein>
<name>A0A1Y2MVP5_PSEAH</name>